<dbReference type="Pfam" id="PF00146">
    <property type="entry name" value="NADHdh"/>
    <property type="match status" value="1"/>
</dbReference>
<evidence type="ECO:0000256" key="7">
    <source>
        <dbReference type="RuleBase" id="RU000471"/>
    </source>
</evidence>
<accession>A0A343YNC7</accession>
<dbReference type="GO" id="GO:0005743">
    <property type="term" value="C:mitochondrial inner membrane"/>
    <property type="evidence" value="ECO:0007669"/>
    <property type="project" value="UniProtKB-SubCell"/>
</dbReference>
<dbReference type="PANTHER" id="PTHR11432">
    <property type="entry name" value="NADH DEHYDROGENASE SUBUNIT 1"/>
    <property type="match status" value="1"/>
</dbReference>
<evidence type="ECO:0000256" key="4">
    <source>
        <dbReference type="ARBA" id="ARBA00022692"/>
    </source>
</evidence>
<evidence type="ECO:0000313" key="10">
    <source>
        <dbReference type="EMBL" id="AWL21434.1"/>
    </source>
</evidence>
<dbReference type="HAMAP" id="MF_01350">
    <property type="entry name" value="NDH1_NuoH"/>
    <property type="match status" value="1"/>
</dbReference>
<keyword evidence="8" id="KW-0830">Ubiquinone</keyword>
<evidence type="ECO:0000256" key="8">
    <source>
        <dbReference type="RuleBase" id="RU000473"/>
    </source>
</evidence>
<evidence type="ECO:0000256" key="6">
    <source>
        <dbReference type="ARBA" id="ARBA00023136"/>
    </source>
</evidence>
<keyword evidence="8 10" id="KW-0496">Mitochondrion</keyword>
<evidence type="ECO:0000256" key="9">
    <source>
        <dbReference type="SAM" id="Phobius"/>
    </source>
</evidence>
<evidence type="ECO:0000256" key="1">
    <source>
        <dbReference type="ARBA" id="ARBA00004141"/>
    </source>
</evidence>
<sequence length="303" mass="33856">MLIISYLITAVCLMLSVAMFTMFERKGLSYSQARKGPNKVSLMGLPQPLADAAKLFTKKPELAMNTNYLYYLIAPAAGLMVVLLLWVMYPMLHVFTHFKLMMLLALSLISLNVYSLLIAGWASNSKYALLGALRAMAQIISYEIAFVLLFLTILVPTGSYDLKETTSVIAPCLFLGWLSAMWLITCIAEVNRAPLDFAEGESELVSGFNIEYSGASFAFIFLAEYTSILTMSMLSAFLLANNPGPEMMMTIKLLLLAFAFVWARSTFPRMRYDHLMSMCWHMILPISLISAMTTVFSVKLILL</sequence>
<dbReference type="EC" id="7.1.1.2" evidence="8"/>
<proteinExistence type="inferred from homology"/>
<evidence type="ECO:0000256" key="2">
    <source>
        <dbReference type="ARBA" id="ARBA00010535"/>
    </source>
</evidence>
<feature type="transmembrane region" description="Helical" evidence="9">
    <location>
        <begin position="101"/>
        <end position="123"/>
    </location>
</feature>
<comment type="catalytic activity">
    <reaction evidence="8">
        <text>a ubiquinone + NADH + 5 H(+)(in) = a ubiquinol + NAD(+) + 4 H(+)(out)</text>
        <dbReference type="Rhea" id="RHEA:29091"/>
        <dbReference type="Rhea" id="RHEA-COMP:9565"/>
        <dbReference type="Rhea" id="RHEA-COMP:9566"/>
        <dbReference type="ChEBI" id="CHEBI:15378"/>
        <dbReference type="ChEBI" id="CHEBI:16389"/>
        <dbReference type="ChEBI" id="CHEBI:17976"/>
        <dbReference type="ChEBI" id="CHEBI:57540"/>
        <dbReference type="ChEBI" id="CHEBI:57945"/>
        <dbReference type="EC" id="7.1.1.2"/>
    </reaction>
</comment>
<dbReference type="EMBL" id="MF579534">
    <property type="protein sequence ID" value="AWL21434.1"/>
    <property type="molecule type" value="Genomic_DNA"/>
</dbReference>
<keyword evidence="4 7" id="KW-0812">Transmembrane</keyword>
<name>A0A343YNC7_9MOLL</name>
<evidence type="ECO:0000256" key="5">
    <source>
        <dbReference type="ARBA" id="ARBA00022989"/>
    </source>
</evidence>
<dbReference type="GO" id="GO:0009060">
    <property type="term" value="P:aerobic respiration"/>
    <property type="evidence" value="ECO:0007669"/>
    <property type="project" value="TreeGrafter"/>
</dbReference>
<dbReference type="AlphaFoldDB" id="A0A343YNC7"/>
<keyword evidence="5 9" id="KW-1133">Transmembrane helix</keyword>
<geneLocation type="mitochondrion" evidence="10"/>
<dbReference type="GO" id="GO:0003954">
    <property type="term" value="F:NADH dehydrogenase activity"/>
    <property type="evidence" value="ECO:0007669"/>
    <property type="project" value="TreeGrafter"/>
</dbReference>
<organism evidence="10">
    <name type="scientific">Spathoderma clenchi</name>
    <dbReference type="NCBI Taxonomy" id="1638910"/>
    <lineage>
        <taxon>Eukaryota</taxon>
        <taxon>Metazoa</taxon>
        <taxon>Spiralia</taxon>
        <taxon>Lophotrochozoa</taxon>
        <taxon>Mollusca</taxon>
        <taxon>Aplacophora</taxon>
        <taxon>Caudofoveata</taxon>
        <taxon>Chaetodermatida</taxon>
        <taxon>Prochaetodermatidae</taxon>
        <taxon>Spathoderma</taxon>
    </lineage>
</organism>
<gene>
    <name evidence="10" type="primary">ND1</name>
</gene>
<feature type="transmembrane region" description="Helical" evidence="9">
    <location>
        <begin position="168"/>
        <end position="188"/>
    </location>
</feature>
<feature type="transmembrane region" description="Helical" evidence="9">
    <location>
        <begin position="6"/>
        <end position="23"/>
    </location>
</feature>
<feature type="transmembrane region" description="Helical" evidence="9">
    <location>
        <begin position="135"/>
        <end position="156"/>
    </location>
</feature>
<feature type="transmembrane region" description="Helical" evidence="9">
    <location>
        <begin position="247"/>
        <end position="267"/>
    </location>
</feature>
<evidence type="ECO:0000256" key="3">
    <source>
        <dbReference type="ARBA" id="ARBA00021009"/>
    </source>
</evidence>
<feature type="transmembrane region" description="Helical" evidence="9">
    <location>
        <begin position="279"/>
        <end position="302"/>
    </location>
</feature>
<reference evidence="10" key="1">
    <citation type="journal article" date="2018" name="Mol. Phylogenet. Evol.">
        <title>Mitogenomics reveals phylogenetic relationships of caudofoveate aplacophoran molluscs.</title>
        <authorList>
            <person name="Mikkelsen N.T."/>
            <person name="Kocot K.M."/>
            <person name="Halanych K.M."/>
        </authorList>
    </citation>
    <scope>NUCLEOTIDE SEQUENCE</scope>
</reference>
<comment type="similarity">
    <text evidence="2 7">Belongs to the complex I subunit 1 family.</text>
</comment>
<protein>
    <recommendedName>
        <fullName evidence="3 8">NADH-ubiquinone oxidoreductase chain 1</fullName>
        <ecNumber evidence="8">7.1.1.2</ecNumber>
    </recommendedName>
</protein>
<feature type="transmembrane region" description="Helical" evidence="9">
    <location>
        <begin position="68"/>
        <end position="89"/>
    </location>
</feature>
<feature type="transmembrane region" description="Helical" evidence="9">
    <location>
        <begin position="217"/>
        <end position="241"/>
    </location>
</feature>
<dbReference type="InterPro" id="IPR001694">
    <property type="entry name" value="NADH_UbQ_OxRdtase_su1/FPO"/>
</dbReference>
<comment type="subcellular location">
    <subcellularLocation>
        <location evidence="1">Membrane</location>
        <topology evidence="1">Multi-pass membrane protein</topology>
    </subcellularLocation>
    <subcellularLocation>
        <location evidence="7">Mitochondrion inner membrane</location>
        <topology evidence="7">Multi-pass membrane protein</topology>
    </subcellularLocation>
</comment>
<dbReference type="GO" id="GO:0008137">
    <property type="term" value="F:NADH dehydrogenase (ubiquinone) activity"/>
    <property type="evidence" value="ECO:0007669"/>
    <property type="project" value="UniProtKB-EC"/>
</dbReference>
<keyword evidence="7" id="KW-0520">NAD</keyword>
<dbReference type="PANTHER" id="PTHR11432:SF3">
    <property type="entry name" value="NADH-UBIQUINONE OXIDOREDUCTASE CHAIN 1"/>
    <property type="match status" value="1"/>
</dbReference>
<keyword evidence="6 9" id="KW-0472">Membrane</keyword>